<dbReference type="InterPro" id="IPR044068">
    <property type="entry name" value="CB"/>
</dbReference>
<dbReference type="EMBL" id="JACDXX010000020">
    <property type="protein sequence ID" value="MCB5411826.1"/>
    <property type="molecule type" value="Genomic_DNA"/>
</dbReference>
<dbReference type="InterPro" id="IPR002104">
    <property type="entry name" value="Integrase_catalytic"/>
</dbReference>
<evidence type="ECO:0000256" key="5">
    <source>
        <dbReference type="PROSITE-ProRule" id="PRU01248"/>
    </source>
</evidence>
<keyword evidence="3 5" id="KW-0238">DNA-binding</keyword>
<feature type="domain" description="Tyr recombinase" evidence="6">
    <location>
        <begin position="154"/>
        <end position="333"/>
    </location>
</feature>
<feature type="domain" description="Core-binding (CB)" evidence="7">
    <location>
        <begin position="59"/>
        <end position="143"/>
    </location>
</feature>
<dbReference type="InterPro" id="IPR013762">
    <property type="entry name" value="Integrase-like_cat_sf"/>
</dbReference>
<keyword evidence="9" id="KW-1185">Reference proteome</keyword>
<gene>
    <name evidence="8" type="ORF">H0485_17670</name>
</gene>
<dbReference type="PROSITE" id="PS51900">
    <property type="entry name" value="CB"/>
    <property type="match status" value="1"/>
</dbReference>
<dbReference type="Proteomes" id="UP001198571">
    <property type="component" value="Unassembled WGS sequence"/>
</dbReference>
<dbReference type="Gene3D" id="1.10.150.130">
    <property type="match status" value="1"/>
</dbReference>
<protein>
    <submittedName>
        <fullName evidence="8">Tyrosine-type recombinase/integrase</fullName>
    </submittedName>
</protein>
<keyword evidence="2" id="KW-0229">DNA integration</keyword>
<dbReference type="InterPro" id="IPR010998">
    <property type="entry name" value="Integrase_recombinase_N"/>
</dbReference>
<dbReference type="PROSITE" id="PS51898">
    <property type="entry name" value="TYR_RECOMBINASE"/>
    <property type="match status" value="1"/>
</dbReference>
<name>A0ABS8CR20_9RHOB</name>
<evidence type="ECO:0000256" key="2">
    <source>
        <dbReference type="ARBA" id="ARBA00022908"/>
    </source>
</evidence>
<dbReference type="Gene3D" id="1.10.443.10">
    <property type="entry name" value="Intergrase catalytic core"/>
    <property type="match status" value="1"/>
</dbReference>
<evidence type="ECO:0000256" key="3">
    <source>
        <dbReference type="ARBA" id="ARBA00023125"/>
    </source>
</evidence>
<evidence type="ECO:0000313" key="9">
    <source>
        <dbReference type="Proteomes" id="UP001198571"/>
    </source>
</evidence>
<dbReference type="PANTHER" id="PTHR30629:SF2">
    <property type="entry name" value="PROPHAGE INTEGRASE INTS-RELATED"/>
    <property type="match status" value="1"/>
</dbReference>
<proteinExistence type="inferred from homology"/>
<comment type="similarity">
    <text evidence="1">Belongs to the 'phage' integrase family.</text>
</comment>
<evidence type="ECO:0000313" key="8">
    <source>
        <dbReference type="EMBL" id="MCB5411826.1"/>
    </source>
</evidence>
<evidence type="ECO:0000259" key="7">
    <source>
        <dbReference type="PROSITE" id="PS51900"/>
    </source>
</evidence>
<evidence type="ECO:0000259" key="6">
    <source>
        <dbReference type="PROSITE" id="PS51898"/>
    </source>
</evidence>
<comment type="caution">
    <text evidence="8">The sequence shown here is derived from an EMBL/GenBank/DDBJ whole genome shotgun (WGS) entry which is preliminary data.</text>
</comment>
<keyword evidence="4" id="KW-0233">DNA recombination</keyword>
<dbReference type="InterPro" id="IPR050808">
    <property type="entry name" value="Phage_Integrase"/>
</dbReference>
<dbReference type="SUPFAM" id="SSF56349">
    <property type="entry name" value="DNA breaking-rejoining enzymes"/>
    <property type="match status" value="1"/>
</dbReference>
<dbReference type="InterPro" id="IPR011010">
    <property type="entry name" value="DNA_brk_join_enz"/>
</dbReference>
<dbReference type="PANTHER" id="PTHR30629">
    <property type="entry name" value="PROPHAGE INTEGRASE"/>
    <property type="match status" value="1"/>
</dbReference>
<evidence type="ECO:0000256" key="4">
    <source>
        <dbReference type="ARBA" id="ARBA00023172"/>
    </source>
</evidence>
<dbReference type="Pfam" id="PF00589">
    <property type="entry name" value="Phage_integrase"/>
    <property type="match status" value="1"/>
</dbReference>
<sequence length="342" mass="38093">MRVMLKGINRLTKRLASGERVTYFYAWKGGPRLTGEPGSAEFIASYQEAHRQKAQAPAGTIQSLLNQYQETTKWTDLAERTRKDYVKHIRLIEREFGDFPLPALTDRRTRADFLAWRDQMAVKSRRQADYTFATFASILAWAYDRGLTLANPCEKPGKVYRSGRAENVWTDADEAAFKASAPPRLWLAYMLAVWTGQRQGDLLGLTWSAYDGTHIRLRQNKTGRRVVIPVGAPLKVLLDATPKAAVTILTTITGTSWTSMGFSASWRKAVAASQVTGLTFHDLRGTAVTRLAIAGCSEAEIGTITGHSLRDVGAILDAHYLSRDSRMADSAIRKLEAHKSRT</sequence>
<accession>A0ABS8CR20</accession>
<organism evidence="8 9">
    <name type="scientific">Pseudogemmobacter faecipullorum</name>
    <dbReference type="NCBI Taxonomy" id="2755041"/>
    <lineage>
        <taxon>Bacteria</taxon>
        <taxon>Pseudomonadati</taxon>
        <taxon>Pseudomonadota</taxon>
        <taxon>Alphaproteobacteria</taxon>
        <taxon>Rhodobacterales</taxon>
        <taxon>Paracoccaceae</taxon>
        <taxon>Pseudogemmobacter</taxon>
    </lineage>
</organism>
<evidence type="ECO:0000256" key="1">
    <source>
        <dbReference type="ARBA" id="ARBA00008857"/>
    </source>
</evidence>
<reference evidence="8 9" key="1">
    <citation type="submission" date="2020-07" db="EMBL/GenBank/DDBJ databases">
        <title>Pseudogemmobacter sp. nov., isolated from poultry manure in Taiwan.</title>
        <authorList>
            <person name="Lin S.-Y."/>
            <person name="Tang Y.-S."/>
            <person name="Young C.-C."/>
        </authorList>
    </citation>
    <scope>NUCLEOTIDE SEQUENCE [LARGE SCALE GENOMIC DNA]</scope>
    <source>
        <strain evidence="8 9">CC-YST710</strain>
    </source>
</reference>